<comment type="caution">
    <text evidence="2">The sequence shown here is derived from an EMBL/GenBank/DDBJ whole genome shotgun (WGS) entry which is preliminary data.</text>
</comment>
<dbReference type="EMBL" id="VBQZ03000058">
    <property type="protein sequence ID" value="MXQ89708.1"/>
    <property type="molecule type" value="Genomic_DNA"/>
</dbReference>
<accession>A0A6B0RHR9</accession>
<feature type="region of interest" description="Disordered" evidence="1">
    <location>
        <begin position="72"/>
        <end position="124"/>
    </location>
</feature>
<protein>
    <submittedName>
        <fullName evidence="2">Uncharacterized protein</fullName>
    </submittedName>
</protein>
<evidence type="ECO:0000256" key="1">
    <source>
        <dbReference type="SAM" id="MobiDB-lite"/>
    </source>
</evidence>
<dbReference type="Proteomes" id="UP000322234">
    <property type="component" value="Unassembled WGS sequence"/>
</dbReference>
<organism evidence="2 3">
    <name type="scientific">Bos mutus</name>
    <name type="common">wild yak</name>
    <dbReference type="NCBI Taxonomy" id="72004"/>
    <lineage>
        <taxon>Eukaryota</taxon>
        <taxon>Metazoa</taxon>
        <taxon>Chordata</taxon>
        <taxon>Craniata</taxon>
        <taxon>Vertebrata</taxon>
        <taxon>Euteleostomi</taxon>
        <taxon>Mammalia</taxon>
        <taxon>Eutheria</taxon>
        <taxon>Laurasiatheria</taxon>
        <taxon>Artiodactyla</taxon>
        <taxon>Ruminantia</taxon>
        <taxon>Pecora</taxon>
        <taxon>Bovidae</taxon>
        <taxon>Bovinae</taxon>
        <taxon>Bos</taxon>
    </lineage>
</organism>
<keyword evidence="3" id="KW-1185">Reference proteome</keyword>
<evidence type="ECO:0000313" key="3">
    <source>
        <dbReference type="Proteomes" id="UP000322234"/>
    </source>
</evidence>
<gene>
    <name evidence="2" type="ORF">E5288_WYG011600</name>
</gene>
<sequence>MFKAPRDSPRTKDETERQGSRRSEPSVVPRPHCAHAELTHALLLTRFSSPKPCLYFTIALSLLDSSFREVKDRGPASSRSLLDLDAQNLPRRAGQGLSPGPSLPKAESTPNTQPGEWGQDPRYDIDQCPLKKWRLTVTRRSS</sequence>
<dbReference type="AlphaFoldDB" id="A0A6B0RHR9"/>
<reference evidence="2" key="1">
    <citation type="submission" date="2019-10" db="EMBL/GenBank/DDBJ databases">
        <title>The sequence and de novo assembly of the wild yak genome.</title>
        <authorList>
            <person name="Liu Y."/>
        </authorList>
    </citation>
    <scope>NUCLEOTIDE SEQUENCE [LARGE SCALE GENOMIC DNA]</scope>
    <source>
        <strain evidence="2">WY2019</strain>
    </source>
</reference>
<feature type="region of interest" description="Disordered" evidence="1">
    <location>
        <begin position="1"/>
        <end position="31"/>
    </location>
</feature>
<proteinExistence type="predicted"/>
<name>A0A6B0RHR9_9CETA</name>
<feature type="compositionally biased region" description="Basic and acidic residues" evidence="1">
    <location>
        <begin position="1"/>
        <end position="24"/>
    </location>
</feature>
<evidence type="ECO:0000313" key="2">
    <source>
        <dbReference type="EMBL" id="MXQ89708.1"/>
    </source>
</evidence>